<keyword evidence="10" id="KW-1185">Reference proteome</keyword>
<proteinExistence type="predicted"/>
<dbReference type="InterPro" id="IPR039421">
    <property type="entry name" value="Type_1_exporter"/>
</dbReference>
<dbReference type="InterPro" id="IPR027417">
    <property type="entry name" value="P-loop_NTPase"/>
</dbReference>
<gene>
    <name evidence="9" type="ORF">ACFSGJ_00635</name>
</gene>
<name>A0ABW4S1L3_9RHOB</name>
<dbReference type="Pfam" id="PF00664">
    <property type="entry name" value="ABC_membrane"/>
    <property type="match status" value="1"/>
</dbReference>
<keyword evidence="3 6" id="KW-1133">Transmembrane helix</keyword>
<dbReference type="RefSeq" id="WP_390258577.1">
    <property type="nucleotide sequence ID" value="NZ_JBHUGH010000001.1"/>
</dbReference>
<dbReference type="PROSITE" id="PS50893">
    <property type="entry name" value="ABC_TRANSPORTER_2"/>
    <property type="match status" value="1"/>
</dbReference>
<evidence type="ECO:0000256" key="6">
    <source>
        <dbReference type="SAM" id="Phobius"/>
    </source>
</evidence>
<dbReference type="SUPFAM" id="SSF90123">
    <property type="entry name" value="ABC transporter transmembrane region"/>
    <property type="match status" value="1"/>
</dbReference>
<protein>
    <submittedName>
        <fullName evidence="9">ABC transporter transmembrane domain-containing protein</fullName>
    </submittedName>
</protein>
<feature type="transmembrane region" description="Helical" evidence="6">
    <location>
        <begin position="85"/>
        <end position="109"/>
    </location>
</feature>
<feature type="transmembrane region" description="Helical" evidence="6">
    <location>
        <begin position="189"/>
        <end position="209"/>
    </location>
</feature>
<evidence type="ECO:0000259" key="7">
    <source>
        <dbReference type="PROSITE" id="PS50893"/>
    </source>
</evidence>
<evidence type="ECO:0000259" key="8">
    <source>
        <dbReference type="PROSITE" id="PS50929"/>
    </source>
</evidence>
<dbReference type="Proteomes" id="UP001597353">
    <property type="component" value="Unassembled WGS sequence"/>
</dbReference>
<feature type="region of interest" description="Disordered" evidence="5">
    <location>
        <begin position="470"/>
        <end position="494"/>
    </location>
</feature>
<dbReference type="EMBL" id="JBHUGH010000001">
    <property type="protein sequence ID" value="MFD1910714.1"/>
    <property type="molecule type" value="Genomic_DNA"/>
</dbReference>
<feature type="transmembrane region" description="Helical" evidence="6">
    <location>
        <begin position="277"/>
        <end position="299"/>
    </location>
</feature>
<evidence type="ECO:0000313" key="9">
    <source>
        <dbReference type="EMBL" id="MFD1910714.1"/>
    </source>
</evidence>
<dbReference type="SUPFAM" id="SSF52540">
    <property type="entry name" value="P-loop containing nucleoside triphosphate hydrolases"/>
    <property type="match status" value="1"/>
</dbReference>
<feature type="compositionally biased region" description="Polar residues" evidence="5">
    <location>
        <begin position="474"/>
        <end position="487"/>
    </location>
</feature>
<evidence type="ECO:0000313" key="10">
    <source>
        <dbReference type="Proteomes" id="UP001597353"/>
    </source>
</evidence>
<organism evidence="9 10">
    <name type="scientific">Halodurantibacterium flavum</name>
    <dbReference type="NCBI Taxonomy" id="1382802"/>
    <lineage>
        <taxon>Bacteria</taxon>
        <taxon>Pseudomonadati</taxon>
        <taxon>Pseudomonadota</taxon>
        <taxon>Alphaproteobacteria</taxon>
        <taxon>Rhodobacterales</taxon>
        <taxon>Paracoccaceae</taxon>
        <taxon>Halodurantibacterium</taxon>
    </lineage>
</organism>
<comment type="caution">
    <text evidence="9">The sequence shown here is derived from an EMBL/GenBank/DDBJ whole genome shotgun (WGS) entry which is preliminary data.</text>
</comment>
<accession>A0ABW4S1L3</accession>
<feature type="domain" description="ABC transmembrane type-1" evidence="8">
    <location>
        <begin position="86"/>
        <end position="327"/>
    </location>
</feature>
<evidence type="ECO:0000256" key="4">
    <source>
        <dbReference type="ARBA" id="ARBA00023136"/>
    </source>
</evidence>
<evidence type="ECO:0000256" key="2">
    <source>
        <dbReference type="ARBA" id="ARBA00022692"/>
    </source>
</evidence>
<reference evidence="10" key="1">
    <citation type="journal article" date="2019" name="Int. J. Syst. Evol. Microbiol.">
        <title>The Global Catalogue of Microorganisms (GCM) 10K type strain sequencing project: providing services to taxonomists for standard genome sequencing and annotation.</title>
        <authorList>
            <consortium name="The Broad Institute Genomics Platform"/>
            <consortium name="The Broad Institute Genome Sequencing Center for Infectious Disease"/>
            <person name="Wu L."/>
            <person name="Ma J."/>
        </authorList>
    </citation>
    <scope>NUCLEOTIDE SEQUENCE [LARGE SCALE GENOMIC DNA]</scope>
    <source>
        <strain evidence="10">CGMCC 4.7242</strain>
    </source>
</reference>
<dbReference type="Gene3D" id="1.20.1560.10">
    <property type="entry name" value="ABC transporter type 1, transmembrane domain"/>
    <property type="match status" value="1"/>
</dbReference>
<feature type="region of interest" description="Disordered" evidence="5">
    <location>
        <begin position="897"/>
        <end position="922"/>
    </location>
</feature>
<keyword evidence="2 6" id="KW-0812">Transmembrane</keyword>
<dbReference type="PANTHER" id="PTHR24221">
    <property type="entry name" value="ATP-BINDING CASSETTE SUB-FAMILY B"/>
    <property type="match status" value="1"/>
</dbReference>
<feature type="transmembrane region" description="Helical" evidence="6">
    <location>
        <begin position="20"/>
        <end position="38"/>
    </location>
</feature>
<dbReference type="Pfam" id="PF00005">
    <property type="entry name" value="ABC_tran"/>
    <property type="match status" value="1"/>
</dbReference>
<evidence type="ECO:0000256" key="3">
    <source>
        <dbReference type="ARBA" id="ARBA00022989"/>
    </source>
</evidence>
<dbReference type="InterPro" id="IPR036640">
    <property type="entry name" value="ABC1_TM_sf"/>
</dbReference>
<evidence type="ECO:0000256" key="5">
    <source>
        <dbReference type="SAM" id="MobiDB-lite"/>
    </source>
</evidence>
<keyword evidence="4 6" id="KW-0472">Membrane</keyword>
<dbReference type="InterPro" id="IPR011527">
    <property type="entry name" value="ABC1_TM_dom"/>
</dbReference>
<comment type="subcellular location">
    <subcellularLocation>
        <location evidence="1">Cell membrane</location>
        <topology evidence="1">Multi-pass membrane protein</topology>
    </subcellularLocation>
</comment>
<dbReference type="PANTHER" id="PTHR24221:SF653">
    <property type="entry name" value="TRANSPORT ATP-BINDING PROTEIN CYDC"/>
    <property type="match status" value="1"/>
</dbReference>
<sequence>MTETSLLRYIWTHTRREQIVILLVVAISMIPYFVALNLPKQIVNGPLQGQGFEQPGDTQAFLQLAPNLHFLGTIRIFEGFQLDRVQLLVALCLSFLALVLVNGLFKYYINLAKGRMGERLLRRFRFELLDRVLRFPPERFRQTKAGEVSSMIKDEAEPLGGFSGDAFVQPALLGGQALTALTFIFIQHFWLGVVAMVMAVVQVAIILRMRRRLLILNRRRQLTARELAGHVTEVVNRIHAVHVNDASNWERANVAARLGRIYGIRYDIYRWKFLVKFFNNFIAKLTPFLFYLFGGYLTIQGSMDLGQLIAVINAYRELPGPLKELIDWDLARQDTQVRYDQVMEQFQDEGLIDPLRQDMDATTPEGPLLPLVLEHVSVKSDLGNMLLDDICFEIPGGETVALVGDSRSGATQIGELVTGLVTPSFGHVALGSERLDNLPERVTGRAIGYVSGSPNLLPGTILENTLYGLRQRPNPRSNDEGTTSQDPQEWDVREARRTGNPVFDKNADWIDYGSVQPPSEKKDLLEAALRVMQAVEFDGDLITIAAFSKADLALQPTISDGVLQMRRAVRQRLQENNLSKAMLSFEREKYNDQSTIGENLLFGLPTDPKRSIDPIVQHPFFRDILIDLGLAAPLFDLGWSFARVTLDLFAEAGGNPDLLRWLAHVTPEDLPVLEQVLARTSLGGLAAAQIEDRVSLIRLAMRYVEPNHRMNLLSADLRERLVVARNQLDQQMPEELRGLLQPYCPNSYMRGASLVDNVLFGKIDRRVGNAEERITEIVQAVFRDFMAADKALRDGILGLGLAYDIGVNGQRLSQLQRQKLALARVLLRRSALYVFDEPLAGIDPAYQERLMQGILQLLGDQPDPPAVIWILANAALAHHFSRTILFSGGKIVSDTGGAGSRQVTTQESDLDCDYEPSAKRGA</sequence>
<feature type="domain" description="ABC transporter" evidence="7">
    <location>
        <begin position="371"/>
        <end position="914"/>
    </location>
</feature>
<dbReference type="Gene3D" id="3.40.50.300">
    <property type="entry name" value="P-loop containing nucleotide triphosphate hydrolases"/>
    <property type="match status" value="2"/>
</dbReference>
<evidence type="ECO:0000256" key="1">
    <source>
        <dbReference type="ARBA" id="ARBA00004651"/>
    </source>
</evidence>
<dbReference type="InterPro" id="IPR003439">
    <property type="entry name" value="ABC_transporter-like_ATP-bd"/>
</dbReference>
<dbReference type="PROSITE" id="PS50929">
    <property type="entry name" value="ABC_TM1F"/>
    <property type="match status" value="1"/>
</dbReference>